<accession>A0ACC2R7N2</accession>
<gene>
    <name evidence="1" type="ORF">PYW08_014063</name>
</gene>
<organism evidence="1 2">
    <name type="scientific">Mythimna loreyi</name>
    <dbReference type="NCBI Taxonomy" id="667449"/>
    <lineage>
        <taxon>Eukaryota</taxon>
        <taxon>Metazoa</taxon>
        <taxon>Ecdysozoa</taxon>
        <taxon>Arthropoda</taxon>
        <taxon>Hexapoda</taxon>
        <taxon>Insecta</taxon>
        <taxon>Pterygota</taxon>
        <taxon>Neoptera</taxon>
        <taxon>Endopterygota</taxon>
        <taxon>Lepidoptera</taxon>
        <taxon>Glossata</taxon>
        <taxon>Ditrysia</taxon>
        <taxon>Noctuoidea</taxon>
        <taxon>Noctuidae</taxon>
        <taxon>Noctuinae</taxon>
        <taxon>Hadenini</taxon>
        <taxon>Mythimna</taxon>
    </lineage>
</organism>
<dbReference type="Proteomes" id="UP001231649">
    <property type="component" value="Chromosome 5"/>
</dbReference>
<name>A0ACC2R7N2_9NEOP</name>
<keyword evidence="2" id="KW-1185">Reference proteome</keyword>
<dbReference type="EMBL" id="CM056781">
    <property type="protein sequence ID" value="KAJ8734813.1"/>
    <property type="molecule type" value="Genomic_DNA"/>
</dbReference>
<comment type="caution">
    <text evidence="1">The sequence shown here is derived from an EMBL/GenBank/DDBJ whole genome shotgun (WGS) entry which is preliminary data.</text>
</comment>
<proteinExistence type="predicted"/>
<sequence length="148" mass="17418">MGCCFSCEEDDDRRRQFSSPPSRRAVPAQERYVPPQRPIVHDIRRPTPTASSTRSTLVPKPVEFKPPAGALYGEYKCHCGYFWVSRLSWRDRYQQCKRCKRQVRPRNQRELKPTDFISPDKFEESLKHPQELCEMCKQVGGYCGKYKQ</sequence>
<reference evidence="1" key="1">
    <citation type="submission" date="2023-03" db="EMBL/GenBank/DDBJ databases">
        <title>Chromosome-level genomes of two armyworms, Mythimna separata and Mythimna loreyi, provide insights into the biosynthesis and reception of sex pheromones.</title>
        <authorList>
            <person name="Zhao H."/>
        </authorList>
    </citation>
    <scope>NUCLEOTIDE SEQUENCE</scope>
    <source>
        <strain evidence="1">BeijingLab</strain>
    </source>
</reference>
<evidence type="ECO:0000313" key="1">
    <source>
        <dbReference type="EMBL" id="KAJ8734813.1"/>
    </source>
</evidence>
<evidence type="ECO:0000313" key="2">
    <source>
        <dbReference type="Proteomes" id="UP001231649"/>
    </source>
</evidence>
<protein>
    <submittedName>
        <fullName evidence="1">Uncharacterized protein</fullName>
    </submittedName>
</protein>